<evidence type="ECO:0000313" key="3">
    <source>
        <dbReference type="EMBL" id="MED6286867.1"/>
    </source>
</evidence>
<reference evidence="3 4" key="1">
    <citation type="submission" date="2021-06" db="EMBL/GenBank/DDBJ databases">
        <authorList>
            <person name="Palmer J.M."/>
        </authorList>
    </citation>
    <scope>NUCLEOTIDE SEQUENCE [LARGE SCALE GENOMIC DNA]</scope>
    <source>
        <strain evidence="3 4">CL_MEX2019</strain>
        <tissue evidence="3">Muscle</tissue>
    </source>
</reference>
<dbReference type="EMBL" id="JAHUTJ010058048">
    <property type="protein sequence ID" value="MED6286867.1"/>
    <property type="molecule type" value="Genomic_DNA"/>
</dbReference>
<feature type="compositionally biased region" description="Polar residues" evidence="1">
    <location>
        <begin position="85"/>
        <end position="98"/>
    </location>
</feature>
<protein>
    <recommendedName>
        <fullName evidence="2">Anoctamin dimerisation domain-containing protein</fullName>
    </recommendedName>
</protein>
<evidence type="ECO:0000259" key="2">
    <source>
        <dbReference type="Pfam" id="PF16178"/>
    </source>
</evidence>
<name>A0ABU7EIJ4_9TELE</name>
<dbReference type="Pfam" id="PF16178">
    <property type="entry name" value="Anoct_dimer"/>
    <property type="match status" value="1"/>
</dbReference>
<accession>A0ABU7EIJ4</accession>
<comment type="caution">
    <text evidence="3">The sequence shown here is derived from an EMBL/GenBank/DDBJ whole genome shotgun (WGS) entry which is preliminary data.</text>
</comment>
<gene>
    <name evidence="3" type="ORF">CHARACLAT_010425</name>
</gene>
<feature type="domain" description="Anoctamin dimerisation" evidence="2">
    <location>
        <begin position="47"/>
        <end position="142"/>
    </location>
</feature>
<proteinExistence type="predicted"/>
<evidence type="ECO:0000313" key="4">
    <source>
        <dbReference type="Proteomes" id="UP001352852"/>
    </source>
</evidence>
<dbReference type="InterPro" id="IPR032394">
    <property type="entry name" value="Anoct_dimer"/>
</dbReference>
<evidence type="ECO:0000256" key="1">
    <source>
        <dbReference type="SAM" id="MobiDB-lite"/>
    </source>
</evidence>
<organism evidence="3 4">
    <name type="scientific">Characodon lateralis</name>
    <dbReference type="NCBI Taxonomy" id="208331"/>
    <lineage>
        <taxon>Eukaryota</taxon>
        <taxon>Metazoa</taxon>
        <taxon>Chordata</taxon>
        <taxon>Craniata</taxon>
        <taxon>Vertebrata</taxon>
        <taxon>Euteleostomi</taxon>
        <taxon>Actinopterygii</taxon>
        <taxon>Neopterygii</taxon>
        <taxon>Teleostei</taxon>
        <taxon>Neoteleostei</taxon>
        <taxon>Acanthomorphata</taxon>
        <taxon>Ovalentaria</taxon>
        <taxon>Atherinomorphae</taxon>
        <taxon>Cyprinodontiformes</taxon>
        <taxon>Goodeidae</taxon>
        <taxon>Characodon</taxon>
    </lineage>
</organism>
<sequence>MTEETNSELLQPSAAGSRQHFLRDVIFHGKFRALSPEESTSCHHGLYFQDGQRHVDYIITYPVRKSGGGRSSRQSDHSLTERLSSRNLSQSKQTQGGSTVADVEMGVLGETFNSQEDHKAFRREEFEKNLKDMGLELEKDEEVS</sequence>
<feature type="compositionally biased region" description="Basic and acidic residues" evidence="1">
    <location>
        <begin position="73"/>
        <end position="84"/>
    </location>
</feature>
<feature type="region of interest" description="Disordered" evidence="1">
    <location>
        <begin position="63"/>
        <end position="120"/>
    </location>
</feature>
<dbReference type="Proteomes" id="UP001352852">
    <property type="component" value="Unassembled WGS sequence"/>
</dbReference>
<keyword evidence="4" id="KW-1185">Reference proteome</keyword>